<dbReference type="Proteomes" id="UP000187735">
    <property type="component" value="Chromosome"/>
</dbReference>
<dbReference type="InterPro" id="IPR005532">
    <property type="entry name" value="SUMF_dom"/>
</dbReference>
<dbReference type="Pfam" id="PF03781">
    <property type="entry name" value="FGE-sulfatase"/>
    <property type="match status" value="1"/>
</dbReference>
<dbReference type="InterPro" id="IPR016187">
    <property type="entry name" value="CTDL_fold"/>
</dbReference>
<keyword evidence="4" id="KW-1185">Reference proteome</keyword>
<evidence type="ECO:0000256" key="1">
    <source>
        <dbReference type="SAM" id="MobiDB-lite"/>
    </source>
</evidence>
<organism evidence="3 4">
    <name type="scientific">Fuerstiella marisgermanici</name>
    <dbReference type="NCBI Taxonomy" id="1891926"/>
    <lineage>
        <taxon>Bacteria</taxon>
        <taxon>Pseudomonadati</taxon>
        <taxon>Planctomycetota</taxon>
        <taxon>Planctomycetia</taxon>
        <taxon>Planctomycetales</taxon>
        <taxon>Planctomycetaceae</taxon>
        <taxon>Fuerstiella</taxon>
    </lineage>
</organism>
<feature type="region of interest" description="Disordered" evidence="1">
    <location>
        <begin position="34"/>
        <end position="60"/>
    </location>
</feature>
<proteinExistence type="predicted"/>
<protein>
    <submittedName>
        <fullName evidence="3">Serine/threonine-protein kinase pkn1</fullName>
        <ecNumber evidence="3">2.7.11.1</ecNumber>
    </submittedName>
</protein>
<name>A0A1P8WN77_9PLAN</name>
<dbReference type="EMBL" id="CP017641">
    <property type="protein sequence ID" value="APZ95510.1"/>
    <property type="molecule type" value="Genomic_DNA"/>
</dbReference>
<accession>A0A1P8WN77</accession>
<evidence type="ECO:0000259" key="2">
    <source>
        <dbReference type="Pfam" id="PF03781"/>
    </source>
</evidence>
<dbReference type="AlphaFoldDB" id="A0A1P8WN77"/>
<dbReference type="PANTHER" id="PTHR23150:SF19">
    <property type="entry name" value="FORMYLGLYCINE-GENERATING ENZYME"/>
    <property type="match status" value="1"/>
</dbReference>
<dbReference type="PANTHER" id="PTHR23150">
    <property type="entry name" value="SULFATASE MODIFYING FACTOR 1, 2"/>
    <property type="match status" value="1"/>
</dbReference>
<dbReference type="GO" id="GO:0120147">
    <property type="term" value="F:formylglycine-generating oxidase activity"/>
    <property type="evidence" value="ECO:0007669"/>
    <property type="project" value="TreeGrafter"/>
</dbReference>
<gene>
    <name evidence="3" type="primary">pkn1_5</name>
    <name evidence="3" type="ORF">Fuma_05168</name>
</gene>
<evidence type="ECO:0000313" key="4">
    <source>
        <dbReference type="Proteomes" id="UP000187735"/>
    </source>
</evidence>
<dbReference type="Gene3D" id="3.90.1580.10">
    <property type="entry name" value="paralog of FGE (formylglycine-generating enzyme)"/>
    <property type="match status" value="1"/>
</dbReference>
<keyword evidence="3" id="KW-0808">Transferase</keyword>
<dbReference type="InterPro" id="IPR042095">
    <property type="entry name" value="SUMF_sf"/>
</dbReference>
<feature type="domain" description="Sulfatase-modifying factor enzyme-like" evidence="2">
    <location>
        <begin position="124"/>
        <end position="428"/>
    </location>
</feature>
<dbReference type="GO" id="GO:0004674">
    <property type="term" value="F:protein serine/threonine kinase activity"/>
    <property type="evidence" value="ECO:0007669"/>
    <property type="project" value="UniProtKB-EC"/>
</dbReference>
<dbReference type="STRING" id="1891926.Fuma_05168"/>
<dbReference type="RefSeq" id="WP_218922300.1">
    <property type="nucleotide sequence ID" value="NZ_CP017641.1"/>
</dbReference>
<evidence type="ECO:0000313" key="3">
    <source>
        <dbReference type="EMBL" id="APZ95510.1"/>
    </source>
</evidence>
<sequence length="433" mass="47447">MKHFLPAIAVLLVAAAGFTGVLFYSNTTADRPAPEVARAEPADTPAATAEADESATSEDSAAATIDPAIACNALGVPIPVVRDTSALHDPAVVKKIKNKVPGDVHRKLVKEQPTDLPADLKQRTEGMVWIPGGVAVMGGDTGPPDEEPPHPIAIDGFWMDVTEVTNRQFKEFVDATGYVTLPERKPELRSIQPGSGLDNIAIQEEFNVPGSICSLQLNSREDIDPSKGAYSWWQYMPGADWKHPEGPDSSIDDRMDHPVVHVSWPDAKAYCEWAGKQLPTEAQWEYAARGGMDGNFYPWGNIRTPDGEWKQNIWQGTFPIEDTAEDGFKTTAPVATFPPNAFGLHDMSGNVWEWCADYYQPDYYVTSPIHNPPGPDSSFDPQEPGIIKRVQRGGSFMCSDQYCIGYRVSARMKGEEDTGAFHTGFRCVVEPPK</sequence>
<reference evidence="3 4" key="1">
    <citation type="journal article" date="2016" name="Front. Microbiol.">
        <title>Fuerstia marisgermanicae gen. nov., sp. nov., an Unusual Member of the Phylum Planctomycetes from the German Wadden Sea.</title>
        <authorList>
            <person name="Kohn T."/>
            <person name="Heuer A."/>
            <person name="Jogler M."/>
            <person name="Vollmers J."/>
            <person name="Boedeker C."/>
            <person name="Bunk B."/>
            <person name="Rast P."/>
            <person name="Borchert D."/>
            <person name="Glockner I."/>
            <person name="Freese H.M."/>
            <person name="Klenk H.P."/>
            <person name="Overmann J."/>
            <person name="Kaster A.K."/>
            <person name="Rohde M."/>
            <person name="Wiegand S."/>
            <person name="Jogler C."/>
        </authorList>
    </citation>
    <scope>NUCLEOTIDE SEQUENCE [LARGE SCALE GENOMIC DNA]</scope>
    <source>
        <strain evidence="3 4">NH11</strain>
    </source>
</reference>
<dbReference type="KEGG" id="fmr:Fuma_05168"/>
<keyword evidence="3" id="KW-0418">Kinase</keyword>
<dbReference type="InterPro" id="IPR051043">
    <property type="entry name" value="Sulfatase_Mod_Factor_Kinase"/>
</dbReference>
<dbReference type="SUPFAM" id="SSF56436">
    <property type="entry name" value="C-type lectin-like"/>
    <property type="match status" value="1"/>
</dbReference>
<dbReference type="EC" id="2.7.11.1" evidence="3"/>